<feature type="region of interest" description="Disordered" evidence="1">
    <location>
        <begin position="889"/>
        <end position="918"/>
    </location>
</feature>
<feature type="compositionally biased region" description="Low complexity" evidence="1">
    <location>
        <begin position="217"/>
        <end position="226"/>
    </location>
</feature>
<gene>
    <name evidence="2" type="ORF">VOLCADRAFT_98738</name>
</gene>
<accession>D8UG59</accession>
<reference evidence="2 3" key="1">
    <citation type="journal article" date="2010" name="Science">
        <title>Genomic analysis of organismal complexity in the multicellular green alga Volvox carteri.</title>
        <authorList>
            <person name="Prochnik S.E."/>
            <person name="Umen J."/>
            <person name="Nedelcu A.M."/>
            <person name="Hallmann A."/>
            <person name="Miller S.M."/>
            <person name="Nishii I."/>
            <person name="Ferris P."/>
            <person name="Kuo A."/>
            <person name="Mitros T."/>
            <person name="Fritz-Laylin L.K."/>
            <person name="Hellsten U."/>
            <person name="Chapman J."/>
            <person name="Simakov O."/>
            <person name="Rensing S.A."/>
            <person name="Terry A."/>
            <person name="Pangilinan J."/>
            <person name="Kapitonov V."/>
            <person name="Jurka J."/>
            <person name="Salamov A."/>
            <person name="Shapiro H."/>
            <person name="Schmutz J."/>
            <person name="Grimwood J."/>
            <person name="Lindquist E."/>
            <person name="Lucas S."/>
            <person name="Grigoriev I.V."/>
            <person name="Schmitt R."/>
            <person name="Kirk D."/>
            <person name="Rokhsar D.S."/>
        </authorList>
    </citation>
    <scope>NUCLEOTIDE SEQUENCE [LARGE SCALE GENOMIC DNA]</scope>
    <source>
        <strain evidence="3">f. Nagariensis / Eve</strain>
    </source>
</reference>
<protein>
    <submittedName>
        <fullName evidence="2">Uncharacterized protein</fullName>
    </submittedName>
</protein>
<feature type="region of interest" description="Disordered" evidence="1">
    <location>
        <begin position="494"/>
        <end position="513"/>
    </location>
</feature>
<evidence type="ECO:0000313" key="2">
    <source>
        <dbReference type="EMBL" id="EFJ41319.1"/>
    </source>
</evidence>
<keyword evidence="3" id="KW-1185">Reference proteome</keyword>
<feature type="compositionally biased region" description="Basic and acidic residues" evidence="1">
    <location>
        <begin position="1272"/>
        <end position="1285"/>
    </location>
</feature>
<proteinExistence type="predicted"/>
<dbReference type="GeneID" id="9627080"/>
<feature type="region of interest" description="Disordered" evidence="1">
    <location>
        <begin position="1006"/>
        <end position="1111"/>
    </location>
</feature>
<feature type="compositionally biased region" description="Basic and acidic residues" evidence="1">
    <location>
        <begin position="1089"/>
        <end position="1103"/>
    </location>
</feature>
<evidence type="ECO:0000256" key="1">
    <source>
        <dbReference type="SAM" id="MobiDB-lite"/>
    </source>
</evidence>
<dbReference type="EMBL" id="GL378397">
    <property type="protein sequence ID" value="EFJ41319.1"/>
    <property type="molecule type" value="Genomic_DNA"/>
</dbReference>
<name>D8UG59_VOLCA</name>
<dbReference type="KEGG" id="vcn:VOLCADRAFT_98738"/>
<feature type="compositionally biased region" description="Basic and acidic residues" evidence="1">
    <location>
        <begin position="1742"/>
        <end position="1756"/>
    </location>
</feature>
<feature type="region of interest" description="Disordered" evidence="1">
    <location>
        <begin position="191"/>
        <end position="226"/>
    </location>
</feature>
<organism evidence="3">
    <name type="scientific">Volvox carteri f. nagariensis</name>
    <dbReference type="NCBI Taxonomy" id="3068"/>
    <lineage>
        <taxon>Eukaryota</taxon>
        <taxon>Viridiplantae</taxon>
        <taxon>Chlorophyta</taxon>
        <taxon>core chlorophytes</taxon>
        <taxon>Chlorophyceae</taxon>
        <taxon>CS clade</taxon>
        <taxon>Chlamydomonadales</taxon>
        <taxon>Volvocaceae</taxon>
        <taxon>Volvox</taxon>
    </lineage>
</organism>
<sequence length="2049" mass="211570">MPAYSFLLAAAAIAILAFYWQKYVRSKPCSLVYPHAEQHAHQVPASQLCSLSRSVTEPLDDIASNVDAFDLPQLAGILGTLVEEGFQPRRTPSDAPAHADELLPSVADDIADVESAPTALGAACLQASWLLVQLASGPPETRKALSRGIRAERVAAFMRAILPVDLRDNPAPGSRAACSAFACKSARSSELRSSSSSQGTPDSSCTQQHQHQEHQHPLLTQQQQQQQHGHCVTIPRRQLPESLIDAVLRNCSWCLLLLFDAGWALPACAQSQPSVGNAASYTGPAGASVDLEAMELAVLSGHALLQQGLWASEAVALQGAECSCRESPPAEVLVRLVQGWEGLEASVTAAAVLACLALLEDADAQLAQGASQLLLASPTFGYMCEVLCRARGVATASASESAVVDTWAGVDTGLSGTFGVRAAAVPAAAALPRKPAARACEVISQFLLHTLSQPHSAGLLLQQAVADHAVNWLLHAAALPLALRRQLVKKSPTHGMAKSPAAVPSGLGRKGHSLGCRRRTWRTVTSGGFLLAPAPHRADSERPSANTVPAAGMGGVNPHLHEQGQAHDQRRILGGGADAAWEPDAALLGAQALGGLQDLEDEYFMDAHEYDPWVGEDAAAGHGAADIIPEPAAVIGAPDGELLVDGRASPARAGPSLAAGMDRPVSTLAVACRLLLACGRLDSAFGAFFSDLRTAGRAALKRRCRLGGKPGGYARRGSLDGRLRELASAAAVHQAMVAALWSANGSSSGGAGFCGGGSGGGSLSLLTPSGSSGLSRASAAAWWPPSSMRNSGAAAVPEGSSPAAPYPYDRSGACLSSGTEAFADSGCADPVGIFSNTQQQQQLAQLQLPAGALTDVMAGVAGLIDAMLWRSPSLGCGRCLRGGLTDTYDSMSESNTAESHLSQERGSMDTGMAQGGPAAAPALHNIQLGQWRSAAAQPWQEGRRCSIPGALQKWEESAGCRTEAADPWTAGARWGGGAAGSAAAVGGSGVPCHVASLSDWQGGAEISGQVTERWGSESRLSGQGELPQHPGPPQDHQYQAGNSAGTVMGIGSRHGGPQYRRSSSGGGGGDPLGLYADDGGSVSDAEAEEQQRQSQEEVWRAFEEESEDADAQSGLALGRGAVATWLSLSSPRHMVQQWLRTESMPGATITHLGATGSGCCKPSACCPSCAARRASHSAGRTDGAGAECCCPSSSCQVPLMSLSDEILGQVATVAAAATATDADAAAAAVEPLKAGDRWSRIETGVAVGNPNADVSASSLRIPEMSFSSCQRVSDDRQSAREENKSADGASCSFPGTVPRQCSRDGADGAATRTSVAAMEQLVLPDRERTSAGSSVASRLPPYTYFGSPQLTAAALAVPVDVATMVTASLATAGRSSNSAASRIAIAAAAAAAAAAASNVGAAGTTTAAATLAASAARAKAAATTNTNRPVDASAGSEGRWLGPMLGAFEAAEEVELESDTQLAVDNGAGKGNGSGADSSGDFGVSSFRCCRDGGVGGHAKPNAPVPLTVLELPYPDARGVRLLLADRAAVAPFAFDTTDGGAEVVAAARSPWVTPQASEAEVLWCSTSGRAEWYGGTADMHTPYNAGGWARSAGKAPDAGPVKLVSTAAAAATAAEALASIKTSARCPPGPWCADDWRRAMGPVGTGTAATPVDAAAGAAEDKVAVFAFGSELVGVSSRGFRALRRCSPLLHGWLSRAPDHTRPITLLRVPGLDDSANRRPDEEEEGEEGPPGDPEPQVHASGREPSLRSTEEVHSGEEPLEQLWQLWRAADYLQVDDLLTAVEDELARRFTLPHPHGTAAWNAALSLAGAQQHFMGSASRLAHLCALHFMRRVWGVLGDEELLLAAGAGAGVLSPAVAAEVRDRLVALVALADLDLFGRSCCFGCRWCRNSFPVSVHDEAGTALVGKYKEETGRELQWDRCRSGIVRRVNGAGQVPIGGGGHHCRWDMGARGTGRSGVWGVVPHVLLTAYVIAYVGHHSELHSGCGWNNKMPVELLGSRLCLDAGLRSILSSCTSIRTAQHVVDVMLAPPKMRTSHLAAFAAIPVAFQ</sequence>
<dbReference type="Proteomes" id="UP000001058">
    <property type="component" value="Unassembled WGS sequence"/>
</dbReference>
<feature type="region of interest" description="Disordered" evidence="1">
    <location>
        <begin position="1706"/>
        <end position="1756"/>
    </location>
</feature>
<feature type="compositionally biased region" description="Low complexity" evidence="1">
    <location>
        <begin position="191"/>
        <end position="209"/>
    </location>
</feature>
<feature type="compositionally biased region" description="Polar residues" evidence="1">
    <location>
        <begin position="889"/>
        <end position="900"/>
    </location>
</feature>
<feature type="region of interest" description="Disordered" evidence="1">
    <location>
        <begin position="1271"/>
        <end position="1308"/>
    </location>
</feature>
<evidence type="ECO:0000313" key="3">
    <source>
        <dbReference type="Proteomes" id="UP000001058"/>
    </source>
</evidence>
<dbReference type="InParanoid" id="D8UG59"/>
<dbReference type="RefSeq" id="XP_002957653.1">
    <property type="nucleotide sequence ID" value="XM_002957607.1"/>
</dbReference>
<feature type="compositionally biased region" description="Polar residues" evidence="1">
    <location>
        <begin position="1036"/>
        <end position="1045"/>
    </location>
</feature>
<dbReference type="OrthoDB" id="541875at2759"/>